<sequence length="539" mass="58806">MIVPRPVKLEAPGGAFELDAATSLRARPGAERAADLLRSSLAPATGLPLPPSPTGSIRFELDATDGIEPEGYRLRIDEDGVHARAATEAGLFHAVQTIRQLLPVEALSQNPAPAGVPWRIPYGRIDDAPRFAWRGFMLDVARHFQPIPYLRRLVDVLAFHKLNVLHLHLTDDQGWRIEIDRYPALTEVGAWRTESLIGPAGTSHRDGTPHGGFYTRAELRTLAAYADERGVRLVPEFNMPGHARAALAAYPELGNRPGERLPVWSDWGISEHVFGVHDAALGFCRNVLDEIMDTFPGQYVHVGGDECPTSEWKADPAARARAAELGLAAPEDLYGWFVGQMTGHILRAGRLPICWDEAVAGGTLDPAVTVMAWRDISYGTTAARRGHPVVMAPWRHTYLDYAQTDGPDERPGQPGRTTTLSDVYAFEPMHAFEPTNDSTNGPANASESANGSANGFSNDSTNGPSNGFSVLGTQAQLWSEFARTPHDVDYLTFPRLCALAEVAWSAVPRDPADFQERLAGHLARLDALDVRHAMRAVTP</sequence>
<evidence type="ECO:0000259" key="8">
    <source>
        <dbReference type="Pfam" id="PF00728"/>
    </source>
</evidence>
<dbReference type="AlphaFoldDB" id="A0A939T6H0"/>
<dbReference type="EMBL" id="JAGEOJ010000005">
    <property type="protein sequence ID" value="MBO2448252.1"/>
    <property type="molecule type" value="Genomic_DNA"/>
</dbReference>
<reference evidence="10" key="1">
    <citation type="submission" date="2021-03" db="EMBL/GenBank/DDBJ databases">
        <authorList>
            <person name="Kanchanasin P."/>
            <person name="Saeng-In P."/>
            <person name="Phongsopitanun W."/>
            <person name="Yuki M."/>
            <person name="Kudo T."/>
            <person name="Ohkuma M."/>
            <person name="Tanasupawat S."/>
        </authorList>
    </citation>
    <scope>NUCLEOTIDE SEQUENCE</scope>
    <source>
        <strain evidence="10">GKU 128</strain>
    </source>
</reference>
<gene>
    <name evidence="10" type="ORF">J4573_14200</name>
</gene>
<accession>A0A939T6H0</accession>
<evidence type="ECO:0000256" key="5">
    <source>
        <dbReference type="ARBA" id="ARBA00023295"/>
    </source>
</evidence>
<feature type="domain" description="Beta-hexosaminidase bacterial type N-terminal" evidence="9">
    <location>
        <begin position="2"/>
        <end position="128"/>
    </location>
</feature>
<dbReference type="Gene3D" id="3.20.20.80">
    <property type="entry name" value="Glycosidases"/>
    <property type="match status" value="1"/>
</dbReference>
<dbReference type="PANTHER" id="PTHR22600:SF57">
    <property type="entry name" value="BETA-N-ACETYLHEXOSAMINIDASE"/>
    <property type="match status" value="1"/>
</dbReference>
<keyword evidence="4" id="KW-0378">Hydrolase</keyword>
<dbReference type="Gene3D" id="3.30.379.10">
    <property type="entry name" value="Chitobiase/beta-hexosaminidase domain 2-like"/>
    <property type="match status" value="1"/>
</dbReference>
<name>A0A939T6H0_9ACTN</name>
<evidence type="ECO:0000256" key="6">
    <source>
        <dbReference type="PIRSR" id="PIRSR625705-1"/>
    </source>
</evidence>
<keyword evidence="11" id="KW-1185">Reference proteome</keyword>
<dbReference type="InterPro" id="IPR029018">
    <property type="entry name" value="Hex-like_dom2"/>
</dbReference>
<dbReference type="RefSeq" id="WP_208255895.1">
    <property type="nucleotide sequence ID" value="NZ_JAGEOJ010000005.1"/>
</dbReference>
<evidence type="ECO:0000256" key="4">
    <source>
        <dbReference type="ARBA" id="ARBA00022801"/>
    </source>
</evidence>
<dbReference type="InterPro" id="IPR015882">
    <property type="entry name" value="HEX_bac_N"/>
</dbReference>
<organism evidence="10 11">
    <name type="scientific">Actinomadura barringtoniae</name>
    <dbReference type="NCBI Taxonomy" id="1427535"/>
    <lineage>
        <taxon>Bacteria</taxon>
        <taxon>Bacillati</taxon>
        <taxon>Actinomycetota</taxon>
        <taxon>Actinomycetes</taxon>
        <taxon>Streptosporangiales</taxon>
        <taxon>Thermomonosporaceae</taxon>
        <taxon>Actinomadura</taxon>
    </lineage>
</organism>
<dbReference type="InterPro" id="IPR025705">
    <property type="entry name" value="Beta_hexosaminidase_sua/sub"/>
</dbReference>
<dbReference type="GO" id="GO:0030203">
    <property type="term" value="P:glycosaminoglycan metabolic process"/>
    <property type="evidence" value="ECO:0007669"/>
    <property type="project" value="TreeGrafter"/>
</dbReference>
<dbReference type="Pfam" id="PF02838">
    <property type="entry name" value="Glyco_hydro_20b"/>
    <property type="match status" value="1"/>
</dbReference>
<proteinExistence type="inferred from homology"/>
<feature type="compositionally biased region" description="Low complexity" evidence="7">
    <location>
        <begin position="440"/>
        <end position="460"/>
    </location>
</feature>
<evidence type="ECO:0000313" key="11">
    <source>
        <dbReference type="Proteomes" id="UP000669179"/>
    </source>
</evidence>
<keyword evidence="5" id="KW-0326">Glycosidase</keyword>
<dbReference type="EC" id="3.2.1.52" evidence="3"/>
<dbReference type="InterPro" id="IPR015883">
    <property type="entry name" value="Glyco_hydro_20_cat"/>
</dbReference>
<feature type="active site" description="Proton donor" evidence="6">
    <location>
        <position position="306"/>
    </location>
</feature>
<comment type="catalytic activity">
    <reaction evidence="1">
        <text>Hydrolysis of terminal non-reducing N-acetyl-D-hexosamine residues in N-acetyl-beta-D-hexosaminides.</text>
        <dbReference type="EC" id="3.2.1.52"/>
    </reaction>
</comment>
<evidence type="ECO:0000256" key="3">
    <source>
        <dbReference type="ARBA" id="ARBA00012663"/>
    </source>
</evidence>
<evidence type="ECO:0000313" key="10">
    <source>
        <dbReference type="EMBL" id="MBO2448252.1"/>
    </source>
</evidence>
<comment type="caution">
    <text evidence="10">The sequence shown here is derived from an EMBL/GenBank/DDBJ whole genome shotgun (WGS) entry which is preliminary data.</text>
</comment>
<evidence type="ECO:0000259" key="9">
    <source>
        <dbReference type="Pfam" id="PF02838"/>
    </source>
</evidence>
<evidence type="ECO:0000256" key="2">
    <source>
        <dbReference type="ARBA" id="ARBA00006285"/>
    </source>
</evidence>
<feature type="region of interest" description="Disordered" evidence="7">
    <location>
        <begin position="431"/>
        <end position="468"/>
    </location>
</feature>
<evidence type="ECO:0000256" key="7">
    <source>
        <dbReference type="SAM" id="MobiDB-lite"/>
    </source>
</evidence>
<dbReference type="InterPro" id="IPR017853">
    <property type="entry name" value="GH"/>
</dbReference>
<dbReference type="PANTHER" id="PTHR22600">
    <property type="entry name" value="BETA-HEXOSAMINIDASE"/>
    <property type="match status" value="1"/>
</dbReference>
<dbReference type="Proteomes" id="UP000669179">
    <property type="component" value="Unassembled WGS sequence"/>
</dbReference>
<comment type="similarity">
    <text evidence="2">Belongs to the glycosyl hydrolase 20 family.</text>
</comment>
<dbReference type="GO" id="GO:0004563">
    <property type="term" value="F:beta-N-acetylhexosaminidase activity"/>
    <property type="evidence" value="ECO:0007669"/>
    <property type="project" value="UniProtKB-EC"/>
</dbReference>
<dbReference type="GO" id="GO:0016020">
    <property type="term" value="C:membrane"/>
    <property type="evidence" value="ECO:0007669"/>
    <property type="project" value="TreeGrafter"/>
</dbReference>
<feature type="domain" description="Glycoside hydrolase family 20 catalytic" evidence="8">
    <location>
        <begin position="131"/>
        <end position="506"/>
    </location>
</feature>
<dbReference type="CDD" id="cd06563">
    <property type="entry name" value="GH20_chitobiase-like"/>
    <property type="match status" value="1"/>
</dbReference>
<dbReference type="GO" id="GO:0005975">
    <property type="term" value="P:carbohydrate metabolic process"/>
    <property type="evidence" value="ECO:0007669"/>
    <property type="project" value="InterPro"/>
</dbReference>
<dbReference type="Pfam" id="PF00728">
    <property type="entry name" value="Glyco_hydro_20"/>
    <property type="match status" value="1"/>
</dbReference>
<dbReference type="SUPFAM" id="SSF55545">
    <property type="entry name" value="beta-N-acetylhexosaminidase-like domain"/>
    <property type="match status" value="1"/>
</dbReference>
<protein>
    <recommendedName>
        <fullName evidence="3">beta-N-acetylhexosaminidase</fullName>
        <ecNumber evidence="3">3.2.1.52</ecNumber>
    </recommendedName>
</protein>
<dbReference type="PRINTS" id="PR00738">
    <property type="entry name" value="GLHYDRLASE20"/>
</dbReference>
<dbReference type="SUPFAM" id="SSF51445">
    <property type="entry name" value="(Trans)glycosidases"/>
    <property type="match status" value="1"/>
</dbReference>
<evidence type="ECO:0000256" key="1">
    <source>
        <dbReference type="ARBA" id="ARBA00001231"/>
    </source>
</evidence>